<dbReference type="SMART" id="SM00248">
    <property type="entry name" value="ANK"/>
    <property type="match status" value="4"/>
</dbReference>
<dbReference type="FunFam" id="1.25.40.20:FF:000283">
    <property type="entry name" value="Protein phosphatase 1 regulatory subunit"/>
    <property type="match status" value="1"/>
</dbReference>
<dbReference type="InterPro" id="IPR002110">
    <property type="entry name" value="Ankyrin_rpt"/>
</dbReference>
<dbReference type="Gene3D" id="1.25.40.20">
    <property type="entry name" value="Ankyrin repeat-containing domain"/>
    <property type="match status" value="2"/>
</dbReference>
<feature type="region of interest" description="Disordered" evidence="5">
    <location>
        <begin position="567"/>
        <end position="590"/>
    </location>
</feature>
<feature type="domain" description="cGMP-dependent protein kinase interacting" evidence="6">
    <location>
        <begin position="630"/>
        <end position="727"/>
    </location>
</feature>
<feature type="repeat" description="ANK" evidence="3">
    <location>
        <begin position="51"/>
        <end position="83"/>
    </location>
</feature>
<name>A0A7K8X1H8_9PICI</name>
<dbReference type="Gene3D" id="6.10.140.390">
    <property type="match status" value="1"/>
</dbReference>
<dbReference type="EMBL" id="VWZE01001074">
    <property type="protein sequence ID" value="NXF85101.1"/>
    <property type="molecule type" value="Genomic_DNA"/>
</dbReference>
<sequence>SGSSPAPRARSVRFERAAEFRAVCAGAELAEARAMVRAGGGRALLGGANADGISALHQACIDENMEVVQFLVESGADVNQADNEGWTPLHVAASCGHRHIAQYLLEHGADVAAVSSDGELPLEVAEDEALEQLLRGEVERRGVDVAAAKRAEEERMLRDTRRWLDAGEIPDPRHPATGASALHVAAAKGYIEVMRLLLQAGYDPNVRDKDGWTPLHAAAHWGALRILAPPPNHAPDVPQTYVGLALPYPGSASFLATFPLTPSLIGSTPLSPTLIGSTFSAPFVFSLAAFIPVPCPFISSAPPLPGPILSWPHPSVDSTLLAPPTFSGPTSSSTSRPGTVAQLVLAQPISVQSQSQPIRRKGAHHVTRDPVRGVQTSESARGSPSCGSWAAPGISLQLWSPNTCPPLQHKEPPLARVPPTPTRRLCAPSNAAPATLALGCVGMTLTPCSLPSGAPSAKDGSGRAPLAPPSSGDPRPRRCHHPPVRDEESEAQRRARSRLLRQGRRATQGVVLPEVQEAEQMIGCSSEGWALQQRIREEDRQEEEELQNSVGVWWGLGRDLGVSLGLPQPSKPLPLQDHTHLPAPPSSKKGEPQCLYPAVPGGPLHPWVPPPSPLGAPSLTSGYPLPRFPQLYQGLWLENERLREQLQETELKLTQIRLELERVTQRQERIAERPALLELERFERRALERKAAELEEELKALSDLRADNQRLKDENAALIRVISKLSK</sequence>
<feature type="compositionally biased region" description="Polar residues" evidence="5">
    <location>
        <begin position="374"/>
        <end position="386"/>
    </location>
</feature>
<keyword evidence="1" id="KW-0677">Repeat</keyword>
<comment type="caution">
    <text evidence="7">The sequence shown here is derived from an EMBL/GenBank/DDBJ whole genome shotgun (WGS) entry which is preliminary data.</text>
</comment>
<keyword evidence="2 3" id="KW-0040">ANK repeat</keyword>
<dbReference type="PROSITE" id="PS50297">
    <property type="entry name" value="ANK_REP_REGION"/>
    <property type="match status" value="3"/>
</dbReference>
<dbReference type="PANTHER" id="PTHR24179:SF27">
    <property type="entry name" value="PROTEIN PHOSPHATASE 1 REGULATORY SUBUNIT 12C"/>
    <property type="match status" value="1"/>
</dbReference>
<dbReference type="GO" id="GO:0019208">
    <property type="term" value="F:phosphatase regulator activity"/>
    <property type="evidence" value="ECO:0007669"/>
    <property type="project" value="TreeGrafter"/>
</dbReference>
<organism evidence="7 8">
    <name type="scientific">Eubucco bourcierii</name>
    <name type="common">red-headed barbet</name>
    <dbReference type="NCBI Taxonomy" id="91767"/>
    <lineage>
        <taxon>Eukaryota</taxon>
        <taxon>Metazoa</taxon>
        <taxon>Chordata</taxon>
        <taxon>Craniata</taxon>
        <taxon>Vertebrata</taxon>
        <taxon>Euteleostomi</taxon>
        <taxon>Archelosauria</taxon>
        <taxon>Archosauria</taxon>
        <taxon>Dinosauria</taxon>
        <taxon>Saurischia</taxon>
        <taxon>Theropoda</taxon>
        <taxon>Coelurosauria</taxon>
        <taxon>Aves</taxon>
        <taxon>Neognathae</taxon>
        <taxon>Neoaves</taxon>
        <taxon>Telluraves</taxon>
        <taxon>Coraciimorphae</taxon>
        <taxon>Piciformes</taxon>
        <taxon>Ramphastidae</taxon>
        <taxon>Eubucco</taxon>
    </lineage>
</organism>
<dbReference type="InterPro" id="IPR036770">
    <property type="entry name" value="Ankyrin_rpt-contain_sf"/>
</dbReference>
<dbReference type="PRINTS" id="PR01415">
    <property type="entry name" value="ANKYRIN"/>
</dbReference>
<protein>
    <submittedName>
        <fullName evidence="7">PP12C phosphatase</fullName>
    </submittedName>
</protein>
<dbReference type="InterPro" id="IPR051226">
    <property type="entry name" value="PP1_Regulatory_Subunit"/>
</dbReference>
<dbReference type="SUPFAM" id="SSF48403">
    <property type="entry name" value="Ankyrin repeat"/>
    <property type="match status" value="1"/>
</dbReference>
<dbReference type="PANTHER" id="PTHR24179">
    <property type="entry name" value="PROTEIN PHOSPHATASE 1 REGULATORY SUBUNIT 12"/>
    <property type="match status" value="1"/>
</dbReference>
<feature type="compositionally biased region" description="Basic and acidic residues" evidence="5">
    <location>
        <begin position="483"/>
        <end position="493"/>
    </location>
</feature>
<dbReference type="Pfam" id="PF12796">
    <property type="entry name" value="Ank_2"/>
    <property type="match status" value="1"/>
</dbReference>
<feature type="non-terminal residue" evidence="7">
    <location>
        <position position="727"/>
    </location>
</feature>
<dbReference type="GO" id="GO:0004857">
    <property type="term" value="F:enzyme inhibitor activity"/>
    <property type="evidence" value="ECO:0007669"/>
    <property type="project" value="TreeGrafter"/>
</dbReference>
<dbReference type="Proteomes" id="UP000583613">
    <property type="component" value="Unassembled WGS sequence"/>
</dbReference>
<keyword evidence="8" id="KW-1185">Reference proteome</keyword>
<dbReference type="Pfam" id="PF15898">
    <property type="entry name" value="PRKG1_interact"/>
    <property type="match status" value="1"/>
</dbReference>
<evidence type="ECO:0000256" key="2">
    <source>
        <dbReference type="ARBA" id="ARBA00023043"/>
    </source>
</evidence>
<gene>
    <name evidence="7" type="primary">Ppp1r12c</name>
    <name evidence="7" type="ORF">EUBBOU_R14769</name>
</gene>
<accession>A0A7K8X1H8</accession>
<dbReference type="GO" id="GO:0005737">
    <property type="term" value="C:cytoplasm"/>
    <property type="evidence" value="ECO:0007669"/>
    <property type="project" value="TreeGrafter"/>
</dbReference>
<evidence type="ECO:0000256" key="4">
    <source>
        <dbReference type="SAM" id="Coils"/>
    </source>
</evidence>
<keyword evidence="4" id="KW-0175">Coiled coil</keyword>
<evidence type="ECO:0000256" key="5">
    <source>
        <dbReference type="SAM" id="MobiDB-lite"/>
    </source>
</evidence>
<dbReference type="Gene3D" id="6.10.250.1820">
    <property type="match status" value="1"/>
</dbReference>
<evidence type="ECO:0000256" key="1">
    <source>
        <dbReference type="ARBA" id="ARBA00022737"/>
    </source>
</evidence>
<evidence type="ECO:0000259" key="6">
    <source>
        <dbReference type="Pfam" id="PF15898"/>
    </source>
</evidence>
<evidence type="ECO:0000256" key="3">
    <source>
        <dbReference type="PROSITE-ProRule" id="PRU00023"/>
    </source>
</evidence>
<dbReference type="Pfam" id="PF13637">
    <property type="entry name" value="Ank_4"/>
    <property type="match status" value="1"/>
</dbReference>
<proteinExistence type="predicted"/>
<evidence type="ECO:0000313" key="7">
    <source>
        <dbReference type="EMBL" id="NXF85101.1"/>
    </source>
</evidence>
<dbReference type="PROSITE" id="PS50088">
    <property type="entry name" value="ANK_REPEAT"/>
    <property type="match status" value="3"/>
</dbReference>
<feature type="region of interest" description="Disordered" evidence="5">
    <location>
        <begin position="354"/>
        <end position="387"/>
    </location>
</feature>
<dbReference type="OrthoDB" id="19014at2759"/>
<feature type="repeat" description="ANK" evidence="3">
    <location>
        <begin position="84"/>
        <end position="116"/>
    </location>
</feature>
<feature type="non-terminal residue" evidence="7">
    <location>
        <position position="1"/>
    </location>
</feature>
<feature type="region of interest" description="Disordered" evidence="5">
    <location>
        <begin position="452"/>
        <end position="502"/>
    </location>
</feature>
<reference evidence="7 8" key="1">
    <citation type="submission" date="2019-09" db="EMBL/GenBank/DDBJ databases">
        <title>Bird 10,000 Genomes (B10K) Project - Family phase.</title>
        <authorList>
            <person name="Zhang G."/>
        </authorList>
    </citation>
    <scope>NUCLEOTIDE SEQUENCE [LARGE SCALE GENOMIC DNA]</scope>
    <source>
        <strain evidence="7">B10K-DU-001-04</strain>
        <tissue evidence="7">Muscle</tissue>
    </source>
</reference>
<dbReference type="InterPro" id="IPR031775">
    <property type="entry name" value="PRKG1_interact"/>
</dbReference>
<feature type="coiled-coil region" evidence="4">
    <location>
        <begin position="639"/>
        <end position="721"/>
    </location>
</feature>
<evidence type="ECO:0000313" key="8">
    <source>
        <dbReference type="Proteomes" id="UP000583613"/>
    </source>
</evidence>
<dbReference type="GO" id="GO:0019901">
    <property type="term" value="F:protein kinase binding"/>
    <property type="evidence" value="ECO:0007669"/>
    <property type="project" value="InterPro"/>
</dbReference>
<feature type="repeat" description="ANK" evidence="3">
    <location>
        <begin position="177"/>
        <end position="209"/>
    </location>
</feature>
<dbReference type="AlphaFoldDB" id="A0A7K8X1H8"/>